<dbReference type="PANTHER" id="PTHR32182:SF25">
    <property type="entry name" value="SLR1056 PROTEIN"/>
    <property type="match status" value="1"/>
</dbReference>
<dbReference type="InterPro" id="IPR003959">
    <property type="entry name" value="ATPase_AAA_core"/>
</dbReference>
<dbReference type="GO" id="GO:0000731">
    <property type="term" value="P:DNA synthesis involved in DNA repair"/>
    <property type="evidence" value="ECO:0007669"/>
    <property type="project" value="TreeGrafter"/>
</dbReference>
<feature type="domain" description="ATPase AAA-type core" evidence="1">
    <location>
        <begin position="29"/>
        <end position="344"/>
    </location>
</feature>
<reference evidence="3" key="1">
    <citation type="submission" date="2017-11" db="EMBL/GenBank/DDBJ databases">
        <authorList>
            <person name="Chan K.G."/>
            <person name="Lee L.S."/>
        </authorList>
    </citation>
    <scope>NUCLEOTIDE SEQUENCE [LARGE SCALE GENOMIC DNA]</scope>
    <source>
        <strain evidence="3">DSM 100970</strain>
    </source>
</reference>
<dbReference type="KEGG" id="nba:CUN60_01700"/>
<gene>
    <name evidence="2" type="ORF">CUN60_01700</name>
</gene>
<proteinExistence type="predicted"/>
<sequence>MVRFMAIRQISIEGYRSLQKVELELSSQINLITGPNGSGKSNIYKAIRLIAQTPRGRFAESLAKEGGMPSIMWAGERRRANFNKEETRLQLAVETDAFSYSLACGFPPNIPPSMFALDPEIKEEFVWLGQKRRPSTTVLERKQNTAFITDVEGNRQSYPFCLNFSESVLSQLKDPHKYPEIMSLALELSNWRFYHNFNTNEDSIIRYPQVCTRTPVIADDGNDLAAALQTILEIGDEERLHYFIEMAFPGSRLIIRDSYGNANFDVLFEMHGILRPLTIREFSDGTIRYLCLLAALLSPRPPSVMVLNEPEMSLHPELIEPLALLITEASLNSQVIITTHSALLQKYLLQQELEVKIINLYMNKFGTSINSDIDIKKDE</sequence>
<dbReference type="InterPro" id="IPR014555">
    <property type="entry name" value="RecF-like"/>
</dbReference>
<dbReference type="PANTHER" id="PTHR32182">
    <property type="entry name" value="DNA REPLICATION AND REPAIR PROTEIN RECF"/>
    <property type="match status" value="1"/>
</dbReference>
<dbReference type="GO" id="GO:0016887">
    <property type="term" value="F:ATP hydrolysis activity"/>
    <property type="evidence" value="ECO:0007669"/>
    <property type="project" value="InterPro"/>
</dbReference>
<evidence type="ECO:0000313" key="3">
    <source>
        <dbReference type="Proteomes" id="UP000236655"/>
    </source>
</evidence>
<dbReference type="Proteomes" id="UP000236655">
    <property type="component" value="Chromosome"/>
</dbReference>
<dbReference type="Pfam" id="PF13304">
    <property type="entry name" value="AAA_21"/>
    <property type="match status" value="1"/>
</dbReference>
<keyword evidence="3" id="KW-1185">Reference proteome</keyword>
<protein>
    <recommendedName>
        <fullName evidence="1">ATPase AAA-type core domain-containing protein</fullName>
    </recommendedName>
</protein>
<organism evidence="2 3">
    <name type="scientific">Aquella oligotrophica</name>
    <dbReference type="NCBI Taxonomy" id="2067065"/>
    <lineage>
        <taxon>Bacteria</taxon>
        <taxon>Pseudomonadati</taxon>
        <taxon>Pseudomonadota</taxon>
        <taxon>Betaproteobacteria</taxon>
        <taxon>Neisseriales</taxon>
        <taxon>Neisseriaceae</taxon>
        <taxon>Aquella</taxon>
    </lineage>
</organism>
<dbReference type="SUPFAM" id="SSF52540">
    <property type="entry name" value="P-loop containing nucleoside triphosphate hydrolases"/>
    <property type="match status" value="1"/>
</dbReference>
<dbReference type="GO" id="GO:0005524">
    <property type="term" value="F:ATP binding"/>
    <property type="evidence" value="ECO:0007669"/>
    <property type="project" value="InterPro"/>
</dbReference>
<dbReference type="AlphaFoldDB" id="A0A2I7N3N8"/>
<dbReference type="Gene3D" id="3.40.50.300">
    <property type="entry name" value="P-loop containing nucleotide triphosphate hydrolases"/>
    <property type="match status" value="2"/>
</dbReference>
<dbReference type="GO" id="GO:0006302">
    <property type="term" value="P:double-strand break repair"/>
    <property type="evidence" value="ECO:0007669"/>
    <property type="project" value="InterPro"/>
</dbReference>
<accession>A0A2I7N3N8</accession>
<name>A0A2I7N3N8_9NEIS</name>
<evidence type="ECO:0000259" key="1">
    <source>
        <dbReference type="Pfam" id="PF13304"/>
    </source>
</evidence>
<dbReference type="EMBL" id="CP024847">
    <property type="protein sequence ID" value="AUR51071.1"/>
    <property type="molecule type" value="Genomic_DNA"/>
</dbReference>
<evidence type="ECO:0000313" key="2">
    <source>
        <dbReference type="EMBL" id="AUR51071.1"/>
    </source>
</evidence>
<dbReference type="InterPro" id="IPR027417">
    <property type="entry name" value="P-loop_NTPase"/>
</dbReference>
<dbReference type="PIRSF" id="PIRSF029347">
    <property type="entry name" value="RecF"/>
    <property type="match status" value="1"/>
</dbReference>